<dbReference type="RefSeq" id="WP_213531198.1">
    <property type="nucleotide sequence ID" value="NZ_BOVJ01000196.1"/>
</dbReference>
<evidence type="ECO:0000259" key="4">
    <source>
        <dbReference type="PROSITE" id="PS01124"/>
    </source>
</evidence>
<dbReference type="PANTHER" id="PTHR43280:SF2">
    <property type="entry name" value="HTH-TYPE TRANSCRIPTIONAL REGULATOR EXSA"/>
    <property type="match status" value="1"/>
</dbReference>
<organism evidence="5 6">
    <name type="scientific">Paenibacillus cisolokensis</name>
    <dbReference type="NCBI Taxonomy" id="1658519"/>
    <lineage>
        <taxon>Bacteria</taxon>
        <taxon>Bacillati</taxon>
        <taxon>Bacillota</taxon>
        <taxon>Bacilli</taxon>
        <taxon>Bacillales</taxon>
        <taxon>Paenibacillaceae</taxon>
        <taxon>Paenibacillus</taxon>
    </lineage>
</organism>
<keyword evidence="3" id="KW-0804">Transcription</keyword>
<comment type="caution">
    <text evidence="5">The sequence shown here is derived from an EMBL/GenBank/DDBJ whole genome shotgun (WGS) entry which is preliminary data.</text>
</comment>
<evidence type="ECO:0000313" key="5">
    <source>
        <dbReference type="EMBL" id="GIQ66612.1"/>
    </source>
</evidence>
<dbReference type="PROSITE" id="PS01124">
    <property type="entry name" value="HTH_ARAC_FAMILY_2"/>
    <property type="match status" value="1"/>
</dbReference>
<dbReference type="Gene3D" id="1.10.10.60">
    <property type="entry name" value="Homeodomain-like"/>
    <property type="match status" value="2"/>
</dbReference>
<dbReference type="PRINTS" id="PR00032">
    <property type="entry name" value="HTHARAC"/>
</dbReference>
<reference evidence="5 6" key="1">
    <citation type="submission" date="2021-04" db="EMBL/GenBank/DDBJ databases">
        <title>Draft genome sequence of Paenibacillus cisolokensis, LC2-13A.</title>
        <authorList>
            <person name="Uke A."/>
            <person name="Chhe C."/>
            <person name="Baramee S."/>
            <person name="Kosugi A."/>
        </authorList>
    </citation>
    <scope>NUCLEOTIDE SEQUENCE [LARGE SCALE GENOMIC DNA]</scope>
    <source>
        <strain evidence="5 6">LC2-13A</strain>
    </source>
</reference>
<gene>
    <name evidence="5" type="ORF">PACILC2_51800</name>
</gene>
<dbReference type="InterPro" id="IPR009057">
    <property type="entry name" value="Homeodomain-like_sf"/>
</dbReference>
<evidence type="ECO:0000256" key="1">
    <source>
        <dbReference type="ARBA" id="ARBA00023015"/>
    </source>
</evidence>
<dbReference type="Gene3D" id="2.60.120.10">
    <property type="entry name" value="Jelly Rolls"/>
    <property type="match status" value="1"/>
</dbReference>
<dbReference type="PANTHER" id="PTHR43280">
    <property type="entry name" value="ARAC-FAMILY TRANSCRIPTIONAL REGULATOR"/>
    <property type="match status" value="1"/>
</dbReference>
<evidence type="ECO:0000256" key="3">
    <source>
        <dbReference type="ARBA" id="ARBA00023163"/>
    </source>
</evidence>
<dbReference type="InterPro" id="IPR018060">
    <property type="entry name" value="HTH_AraC"/>
</dbReference>
<dbReference type="Pfam" id="PF02311">
    <property type="entry name" value="AraC_binding"/>
    <property type="match status" value="1"/>
</dbReference>
<dbReference type="InterPro" id="IPR014710">
    <property type="entry name" value="RmlC-like_jellyroll"/>
</dbReference>
<dbReference type="SMART" id="SM00342">
    <property type="entry name" value="HTH_ARAC"/>
    <property type="match status" value="1"/>
</dbReference>
<feature type="domain" description="HTH araC/xylS-type" evidence="4">
    <location>
        <begin position="180"/>
        <end position="279"/>
    </location>
</feature>
<keyword evidence="2" id="KW-0238">DNA-binding</keyword>
<evidence type="ECO:0000256" key="2">
    <source>
        <dbReference type="ARBA" id="ARBA00023125"/>
    </source>
</evidence>
<dbReference type="SUPFAM" id="SSF51215">
    <property type="entry name" value="Regulatory protein AraC"/>
    <property type="match status" value="1"/>
</dbReference>
<accession>A0ABQ4NEF6</accession>
<keyword evidence="1" id="KW-0805">Transcription regulation</keyword>
<dbReference type="Proteomes" id="UP000680304">
    <property type="component" value="Unassembled WGS sequence"/>
</dbReference>
<sequence length="287" mass="33485">MAVPQWDRPIDFVYRHAAPMEGIHFHSHAMYELYYFHQGQCNYLIGDKLFSLSPGDLILMHGMTLHCPNPSPHAPYVRTMFHFDPAYVQRILQPELARALLAPFERLRNYRIRLNPDQRKEAERMFAEMDGLYAAGDGGPDYKYERFVMRFIELLYMVKGWCASPEGAHAPASEREKHVQRVITFLEEHYAEHLTLEAIAESLHLTKPYLSNMFKSVTGTTVFKYLYNRRINQAKIYFRLEPHRSVTDICHAVGFQHLPHFSRMFKAAVGTTPEAYRRRMAQAASRS</sequence>
<evidence type="ECO:0000313" key="6">
    <source>
        <dbReference type="Proteomes" id="UP000680304"/>
    </source>
</evidence>
<dbReference type="InterPro" id="IPR037923">
    <property type="entry name" value="HTH-like"/>
</dbReference>
<name>A0ABQ4NEF6_9BACL</name>
<dbReference type="Pfam" id="PF12833">
    <property type="entry name" value="HTH_18"/>
    <property type="match status" value="1"/>
</dbReference>
<protein>
    <recommendedName>
        <fullName evidence="4">HTH araC/xylS-type domain-containing protein</fullName>
    </recommendedName>
</protein>
<dbReference type="SUPFAM" id="SSF46689">
    <property type="entry name" value="Homeodomain-like"/>
    <property type="match status" value="2"/>
</dbReference>
<dbReference type="InterPro" id="IPR003313">
    <property type="entry name" value="AraC-bd"/>
</dbReference>
<dbReference type="EMBL" id="BOVJ01000196">
    <property type="protein sequence ID" value="GIQ66612.1"/>
    <property type="molecule type" value="Genomic_DNA"/>
</dbReference>
<dbReference type="InterPro" id="IPR020449">
    <property type="entry name" value="Tscrpt_reg_AraC-type_HTH"/>
</dbReference>
<proteinExistence type="predicted"/>
<keyword evidence="6" id="KW-1185">Reference proteome</keyword>